<comment type="caution">
    <text evidence="2">The sequence shown here is derived from an EMBL/GenBank/DDBJ whole genome shotgun (WGS) entry which is preliminary data.</text>
</comment>
<accession>A0A2H3KIJ5</accession>
<dbReference type="PANTHER" id="PTHR43056:SF5">
    <property type="entry name" value="PEPTIDASE S9 PROLYL OLIGOPEPTIDASE CATALYTIC DOMAIN-CONTAINING PROTEIN"/>
    <property type="match status" value="1"/>
</dbReference>
<dbReference type="Gene3D" id="3.40.50.1820">
    <property type="entry name" value="alpha/beta hydrolase"/>
    <property type="match status" value="1"/>
</dbReference>
<dbReference type="RefSeq" id="WP_172451083.1">
    <property type="nucleotide sequence ID" value="NZ_LYXE01000127.1"/>
</dbReference>
<evidence type="ECO:0000313" key="2">
    <source>
        <dbReference type="EMBL" id="PDV97679.1"/>
    </source>
</evidence>
<dbReference type="EMBL" id="LYXE01000127">
    <property type="protein sequence ID" value="PDV97679.1"/>
    <property type="molecule type" value="Genomic_DNA"/>
</dbReference>
<dbReference type="Gene3D" id="2.120.10.30">
    <property type="entry name" value="TolB, C-terminal domain"/>
    <property type="match status" value="2"/>
</dbReference>
<sequence length="633" mass="69357">MQTLPFGLWASPLTPRQMAASLRLDDVLWDASGRYIVWLEALDGRGSLWCVDTQRNDAPRELTPGDLAVRGRVGYGGGAFTVGHEYVVFAEASSGRLWCQHLDGGSRRPVTPAFGSAAAPALAPDGNTVIFVHSYEEQDCLAITSLDGTQWPQQLVRGHDFVMWPCWHPAGDRIAYVAWEHPHMPWDSSTLYLAELGFEGKLPQVRTTRIVAGGEGQSIVQPCFSPDGQYLAYGSDHEGAWQVYLYEVATGINRRLSTGEGEYGQPAWAQGLRSFAWSHDSQRIYALRNERGIRSIEALPIDGSPASTLPNAEGYTWFSQLAASPRNDDLVSLASASTIPPRLVVQNATTTQILRRSSSELVARNQLADVQCVSWAAGTATIHGMLYLPPGYAPKQEGAKPPAVIRIHGGPTDQAVATYSGEVQFFATRGYVVLDVNYRGSTGYGRAYAQSLRYAWGVFDVADAISGAHYLAQENLADASRIIIIGGSAGGYTVLEALCQAPELFRAGICRYGVSNLFALATDTHKFEAHYLDSLVGPLPETATRYRERSPLFHAERINAPMAIFQGSEDRVVPPDQAETIVAALRRRGIPHIYHLFDGEGHGWRRAETIATYYRAIDAFLRQYVVFAGDSID</sequence>
<dbReference type="InterPro" id="IPR011042">
    <property type="entry name" value="6-blade_b-propeller_TolB-like"/>
</dbReference>
<dbReference type="AlphaFoldDB" id="A0A2H3KIJ5"/>
<dbReference type="GO" id="GO:0008236">
    <property type="term" value="F:serine-type peptidase activity"/>
    <property type="evidence" value="ECO:0007669"/>
    <property type="project" value="InterPro"/>
</dbReference>
<protein>
    <recommendedName>
        <fullName evidence="1">Peptidase S9 prolyl oligopeptidase catalytic domain-containing protein</fullName>
    </recommendedName>
</protein>
<dbReference type="Pfam" id="PF00326">
    <property type="entry name" value="Peptidase_S9"/>
    <property type="match status" value="1"/>
</dbReference>
<name>A0A2H3KIJ5_9CHLR</name>
<dbReference type="SUPFAM" id="SSF53474">
    <property type="entry name" value="alpha/beta-Hydrolases"/>
    <property type="match status" value="1"/>
</dbReference>
<dbReference type="PANTHER" id="PTHR43056">
    <property type="entry name" value="PEPTIDASE S9 PROLYL OLIGOPEPTIDASE"/>
    <property type="match status" value="1"/>
</dbReference>
<feature type="domain" description="Peptidase S9 prolyl oligopeptidase catalytic" evidence="1">
    <location>
        <begin position="419"/>
        <end position="624"/>
    </location>
</feature>
<gene>
    <name evidence="2" type="ORF">A9Q02_04295</name>
</gene>
<dbReference type="GO" id="GO:0006508">
    <property type="term" value="P:proteolysis"/>
    <property type="evidence" value="ECO:0007669"/>
    <property type="project" value="InterPro"/>
</dbReference>
<organism evidence="2 3">
    <name type="scientific">Candidatus Chloroploca asiatica</name>
    <dbReference type="NCBI Taxonomy" id="1506545"/>
    <lineage>
        <taxon>Bacteria</taxon>
        <taxon>Bacillati</taxon>
        <taxon>Chloroflexota</taxon>
        <taxon>Chloroflexia</taxon>
        <taxon>Chloroflexales</taxon>
        <taxon>Chloroflexineae</taxon>
        <taxon>Oscillochloridaceae</taxon>
        <taxon>Candidatus Chloroploca</taxon>
    </lineage>
</organism>
<proteinExistence type="predicted"/>
<dbReference type="InterPro" id="IPR011659">
    <property type="entry name" value="WD40"/>
</dbReference>
<evidence type="ECO:0000313" key="3">
    <source>
        <dbReference type="Proteomes" id="UP000220922"/>
    </source>
</evidence>
<dbReference type="InterPro" id="IPR050585">
    <property type="entry name" value="Xaa-Pro_dipeptidyl-ppase/CocE"/>
</dbReference>
<dbReference type="InterPro" id="IPR001375">
    <property type="entry name" value="Peptidase_S9_cat"/>
</dbReference>
<dbReference type="InterPro" id="IPR029058">
    <property type="entry name" value="AB_hydrolase_fold"/>
</dbReference>
<dbReference type="Proteomes" id="UP000220922">
    <property type="component" value="Unassembled WGS sequence"/>
</dbReference>
<evidence type="ECO:0000259" key="1">
    <source>
        <dbReference type="Pfam" id="PF00326"/>
    </source>
</evidence>
<dbReference type="Pfam" id="PF07676">
    <property type="entry name" value="PD40"/>
    <property type="match status" value="2"/>
</dbReference>
<keyword evidence="3" id="KW-1185">Reference proteome</keyword>
<reference evidence="2 3" key="1">
    <citation type="submission" date="2016-05" db="EMBL/GenBank/DDBJ databases">
        <authorList>
            <person name="Lavstsen T."/>
            <person name="Jespersen J.S."/>
        </authorList>
    </citation>
    <scope>NUCLEOTIDE SEQUENCE [LARGE SCALE GENOMIC DNA]</scope>
    <source>
        <strain evidence="2 3">B7-9</strain>
    </source>
</reference>
<dbReference type="SUPFAM" id="SSF82171">
    <property type="entry name" value="DPP6 N-terminal domain-like"/>
    <property type="match status" value="1"/>
</dbReference>